<reference evidence="2 3" key="1">
    <citation type="journal article" date="2021" name="BMC Genomics">
        <title>Datura genome reveals duplications of psychoactive alkaloid biosynthetic genes and high mutation rate following tissue culture.</title>
        <authorList>
            <person name="Rajewski A."/>
            <person name="Carter-House D."/>
            <person name="Stajich J."/>
            <person name="Litt A."/>
        </authorList>
    </citation>
    <scope>NUCLEOTIDE SEQUENCE [LARGE SCALE GENOMIC DNA]</scope>
    <source>
        <strain evidence="2">AR-01</strain>
    </source>
</reference>
<keyword evidence="3" id="KW-1185">Reference proteome</keyword>
<feature type="chain" id="PRO_5045325582" description="Thionin-like protein" evidence="1">
    <location>
        <begin position="23"/>
        <end position="79"/>
    </location>
</feature>
<evidence type="ECO:0008006" key="4">
    <source>
        <dbReference type="Google" id="ProtNLM"/>
    </source>
</evidence>
<comment type="caution">
    <text evidence="2">The sequence shown here is derived from an EMBL/GenBank/DDBJ whole genome shotgun (WGS) entry which is preliminary data.</text>
</comment>
<dbReference type="PANTHER" id="PTHR37183:SF1">
    <property type="entry name" value="PLANT THIONIN FAMILY PROTEIN"/>
    <property type="match status" value="1"/>
</dbReference>
<protein>
    <recommendedName>
        <fullName evidence="4">Thionin-like protein</fullName>
    </recommendedName>
</protein>
<dbReference type="Proteomes" id="UP000823775">
    <property type="component" value="Unassembled WGS sequence"/>
</dbReference>
<gene>
    <name evidence="2" type="ORF">HAX54_019773</name>
</gene>
<keyword evidence="1" id="KW-0732">Signal</keyword>
<organism evidence="2 3">
    <name type="scientific">Datura stramonium</name>
    <name type="common">Jimsonweed</name>
    <name type="synonym">Common thornapple</name>
    <dbReference type="NCBI Taxonomy" id="4076"/>
    <lineage>
        <taxon>Eukaryota</taxon>
        <taxon>Viridiplantae</taxon>
        <taxon>Streptophyta</taxon>
        <taxon>Embryophyta</taxon>
        <taxon>Tracheophyta</taxon>
        <taxon>Spermatophyta</taxon>
        <taxon>Magnoliopsida</taxon>
        <taxon>eudicotyledons</taxon>
        <taxon>Gunneridae</taxon>
        <taxon>Pentapetalae</taxon>
        <taxon>asterids</taxon>
        <taxon>lamiids</taxon>
        <taxon>Solanales</taxon>
        <taxon>Solanaceae</taxon>
        <taxon>Solanoideae</taxon>
        <taxon>Datureae</taxon>
        <taxon>Datura</taxon>
    </lineage>
</organism>
<evidence type="ECO:0000256" key="1">
    <source>
        <dbReference type="SAM" id="SignalP"/>
    </source>
</evidence>
<feature type="signal peptide" evidence="1">
    <location>
        <begin position="1"/>
        <end position="22"/>
    </location>
</feature>
<name>A0ABS8S1X9_DATST</name>
<evidence type="ECO:0000313" key="3">
    <source>
        <dbReference type="Proteomes" id="UP000823775"/>
    </source>
</evidence>
<evidence type="ECO:0000313" key="2">
    <source>
        <dbReference type="EMBL" id="MCD7453115.1"/>
    </source>
</evidence>
<accession>A0ABS8S1X9</accession>
<proteinExistence type="predicted"/>
<sequence length="79" mass="8636">MERKRMVAVAGMAMVFIILLSANMDTLGVAAQGVGCYDACNTACVGLPTREYLRCDGKCQIRCGPVLYIKLNYEEKGLK</sequence>
<dbReference type="EMBL" id="JACEIK010000240">
    <property type="protein sequence ID" value="MCD7453115.1"/>
    <property type="molecule type" value="Genomic_DNA"/>
</dbReference>
<dbReference type="PANTHER" id="PTHR37183">
    <property type="entry name" value="PLANT THIONIN FAMILY PROTEIN"/>
    <property type="match status" value="1"/>
</dbReference>